<reference evidence="2 3" key="1">
    <citation type="submission" date="2013-01" db="EMBL/GenBank/DDBJ databases">
        <authorList>
            <person name="Bench S."/>
        </authorList>
    </citation>
    <scope>NUCLEOTIDE SEQUENCE [LARGE SCALE GENOMIC DNA]</scope>
    <source>
        <strain evidence="2 3">WH 0005</strain>
    </source>
</reference>
<organism evidence="2 3">
    <name type="scientific">Crocosphaera watsonii WH 0005</name>
    <dbReference type="NCBI Taxonomy" id="423472"/>
    <lineage>
        <taxon>Bacteria</taxon>
        <taxon>Bacillati</taxon>
        <taxon>Cyanobacteriota</taxon>
        <taxon>Cyanophyceae</taxon>
        <taxon>Oscillatoriophycideae</taxon>
        <taxon>Chroococcales</taxon>
        <taxon>Aphanothecaceae</taxon>
        <taxon>Crocosphaera</taxon>
    </lineage>
</organism>
<comment type="caution">
    <text evidence="2">The sequence shown here is derived from an EMBL/GenBank/DDBJ whole genome shotgun (WGS) entry which is preliminary data.</text>
</comment>
<reference evidence="2 3" key="2">
    <citation type="submission" date="2013-09" db="EMBL/GenBank/DDBJ databases">
        <title>Whole genome comparison of six Crocosphaera watsonii strains with differing phenotypes.</title>
        <authorList>
            <person name="Bench S.R."/>
            <person name="Heller P."/>
            <person name="Frank I."/>
            <person name="Arciniega M."/>
            <person name="Shilova I.N."/>
            <person name="Zehr J.P."/>
        </authorList>
    </citation>
    <scope>NUCLEOTIDE SEQUENCE [LARGE SCALE GENOMIC DNA]</scope>
    <source>
        <strain evidence="2 3">WH 0005</strain>
    </source>
</reference>
<proteinExistence type="predicted"/>
<evidence type="ECO:0000313" key="2">
    <source>
        <dbReference type="EMBL" id="CCQ56940.1"/>
    </source>
</evidence>
<keyword evidence="1" id="KW-0812">Transmembrane</keyword>
<evidence type="ECO:0000313" key="3">
    <source>
        <dbReference type="Proteomes" id="UP000017981"/>
    </source>
</evidence>
<dbReference type="EMBL" id="CAQL01000718">
    <property type="protein sequence ID" value="CCQ56940.1"/>
    <property type="molecule type" value="Genomic_DNA"/>
</dbReference>
<protein>
    <submittedName>
        <fullName evidence="2">Uncharacterized protein</fullName>
    </submittedName>
</protein>
<accession>T2IXV3</accession>
<feature type="transmembrane region" description="Helical" evidence="1">
    <location>
        <begin position="12"/>
        <end position="29"/>
    </location>
</feature>
<keyword evidence="1" id="KW-0472">Membrane</keyword>
<name>T2IXV3_CROWT</name>
<keyword evidence="1" id="KW-1133">Transmembrane helix</keyword>
<dbReference type="Proteomes" id="UP000017981">
    <property type="component" value="Unassembled WGS sequence"/>
</dbReference>
<gene>
    <name evidence="2" type="ORF">CWATWH0005_1994</name>
</gene>
<dbReference type="AlphaFoldDB" id="T2IXV3"/>
<evidence type="ECO:0000256" key="1">
    <source>
        <dbReference type="SAM" id="Phobius"/>
    </source>
</evidence>
<sequence>MENIKSTKGWTNLLSIIAYLLSIFYYLSYRLNMIRAVMA</sequence>